<comment type="subcellular location">
    <subcellularLocation>
        <location evidence="1">Cell membrane</location>
        <topology evidence="1">Multi-pass membrane protein</topology>
    </subcellularLocation>
</comment>
<dbReference type="SMART" id="SM00052">
    <property type="entry name" value="EAL"/>
    <property type="match status" value="1"/>
</dbReference>
<dbReference type="EMBL" id="JAVDKS010000007">
    <property type="protein sequence ID" value="MDQ2257843.1"/>
    <property type="molecule type" value="Genomic_DNA"/>
</dbReference>
<dbReference type="PANTHER" id="PTHR33121:SF81">
    <property type="entry name" value="CYCLIC DI-GMP PHOSPHODIESTERASE PDEB-RELATED"/>
    <property type="match status" value="1"/>
</dbReference>
<dbReference type="Pfam" id="PF12792">
    <property type="entry name" value="CSS-motif"/>
    <property type="match status" value="1"/>
</dbReference>
<evidence type="ECO:0000256" key="10">
    <source>
        <dbReference type="SAM" id="Phobius"/>
    </source>
</evidence>
<sequence length="510" mass="55983">MRNAFIPILSAVFLFLVGMLTINWQLWHMATLNSAGAARSSTFKIDAILNEAVNAADTAQHVAAQGCTSGGQLELGTEAALKPHLRAIMIEQGGTIMCTSLPGNGVLIIHPETLPDEKLMLLAGNRLINGVPVLVFQRPIPGGRVIISVSDAHLRDVIAGTSENLALVVNKQQLTRTGDVSPLPTSQPSTTLASSALFPFSMAWQAPVFFDMTRLVQQGWSLMLLVFILSVAVGILWRRYAGKSTSFEEDLRKAIIRGDIVPFYQPIMNGKTGGLYGVEVLARWKHPKSGYIPPDVFIPIAERSGLIIPLTKGLMEKVVSQLKPLLPKLPDGFHIGVNISARHINSPTFIGDCNTFGQGFKGKKIKLVLEVTEREPLLDNPELIENLNTLHNSGFVIALDDFGTGYSGLSCLDALAIDYIKIDKSFVSRVSEQKDSTILLDCVIEIAKKLSLSIVAEGVETKEQLEYLNRNQINLLQGYYFGKPVSYVEFIKFLLSKPKEDIRAYEEEKV</sequence>
<keyword evidence="3" id="KW-1003">Cell membrane</keyword>
<dbReference type="PANTHER" id="PTHR33121">
    <property type="entry name" value="CYCLIC DI-GMP PHOSPHODIESTERASE PDEF"/>
    <property type="match status" value="1"/>
</dbReference>
<dbReference type="SUPFAM" id="SSF141868">
    <property type="entry name" value="EAL domain-like"/>
    <property type="match status" value="1"/>
</dbReference>
<evidence type="ECO:0000313" key="13">
    <source>
        <dbReference type="Proteomes" id="UP001225042"/>
    </source>
</evidence>
<feature type="domain" description="EAL" evidence="11">
    <location>
        <begin position="244"/>
        <end position="498"/>
    </location>
</feature>
<dbReference type="CDD" id="cd01948">
    <property type="entry name" value="EAL"/>
    <property type="match status" value="1"/>
</dbReference>
<comment type="caution">
    <text evidence="12">The sequence shown here is derived from an EMBL/GenBank/DDBJ whole genome shotgun (WGS) entry which is preliminary data.</text>
</comment>
<evidence type="ECO:0000256" key="2">
    <source>
        <dbReference type="ARBA" id="ARBA00012282"/>
    </source>
</evidence>
<protein>
    <recommendedName>
        <fullName evidence="2">cyclic-guanylate-specific phosphodiesterase</fullName>
        <ecNumber evidence="2">3.1.4.52</ecNumber>
    </recommendedName>
</protein>
<keyword evidence="7 10" id="KW-1133">Transmembrane helix</keyword>
<evidence type="ECO:0000256" key="5">
    <source>
        <dbReference type="ARBA" id="ARBA00022692"/>
    </source>
</evidence>
<evidence type="ECO:0000256" key="4">
    <source>
        <dbReference type="ARBA" id="ARBA00022636"/>
    </source>
</evidence>
<evidence type="ECO:0000256" key="6">
    <source>
        <dbReference type="ARBA" id="ARBA00022801"/>
    </source>
</evidence>
<name>A0AAW8HBR8_9ENTR</name>
<keyword evidence="13" id="KW-1185">Reference proteome</keyword>
<dbReference type="PROSITE" id="PS50883">
    <property type="entry name" value="EAL"/>
    <property type="match status" value="1"/>
</dbReference>
<evidence type="ECO:0000259" key="11">
    <source>
        <dbReference type="PROSITE" id="PS50883"/>
    </source>
</evidence>
<dbReference type="FunFam" id="3.20.20.450:FF:000001">
    <property type="entry name" value="Cyclic di-GMP phosphodiesterase yahA"/>
    <property type="match status" value="1"/>
</dbReference>
<dbReference type="AlphaFoldDB" id="A0AAW8HBR8"/>
<keyword evidence="5 10" id="KW-0812">Transmembrane</keyword>
<keyword evidence="4" id="KW-0973">c-di-GMP</keyword>
<dbReference type="Gene3D" id="3.20.20.450">
    <property type="entry name" value="EAL domain"/>
    <property type="match status" value="1"/>
</dbReference>
<evidence type="ECO:0000256" key="7">
    <source>
        <dbReference type="ARBA" id="ARBA00022989"/>
    </source>
</evidence>
<organism evidence="12 13">
    <name type="scientific">Enterobacter soli</name>
    <dbReference type="NCBI Taxonomy" id="885040"/>
    <lineage>
        <taxon>Bacteria</taxon>
        <taxon>Pseudomonadati</taxon>
        <taxon>Pseudomonadota</taxon>
        <taxon>Gammaproteobacteria</taxon>
        <taxon>Enterobacterales</taxon>
        <taxon>Enterobacteriaceae</taxon>
        <taxon>Enterobacter</taxon>
    </lineage>
</organism>
<keyword evidence="8 10" id="KW-0472">Membrane</keyword>
<dbReference type="InterPro" id="IPR050706">
    <property type="entry name" value="Cyclic-di-GMP_PDE-like"/>
</dbReference>
<dbReference type="Pfam" id="PF00563">
    <property type="entry name" value="EAL"/>
    <property type="match status" value="1"/>
</dbReference>
<evidence type="ECO:0000313" key="12">
    <source>
        <dbReference type="EMBL" id="MDQ2257843.1"/>
    </source>
</evidence>
<reference evidence="12 13" key="1">
    <citation type="submission" date="2023-08" db="EMBL/GenBank/DDBJ databases">
        <authorList>
            <person name="Dale J."/>
        </authorList>
    </citation>
    <scope>NUCLEOTIDE SEQUENCE [LARGE SCALE GENOMIC DNA]</scope>
    <source>
        <strain evidence="12 13">2023EL-00788</strain>
    </source>
</reference>
<dbReference type="RefSeq" id="WP_306682220.1">
    <property type="nucleotide sequence ID" value="NZ_JAVDKR010000001.1"/>
</dbReference>
<evidence type="ECO:0000256" key="3">
    <source>
        <dbReference type="ARBA" id="ARBA00022475"/>
    </source>
</evidence>
<accession>A0AAW8HBR8</accession>
<evidence type="ECO:0000256" key="9">
    <source>
        <dbReference type="ARBA" id="ARBA00034290"/>
    </source>
</evidence>
<keyword evidence="6" id="KW-0378">Hydrolase</keyword>
<proteinExistence type="predicted"/>
<evidence type="ECO:0000256" key="1">
    <source>
        <dbReference type="ARBA" id="ARBA00004651"/>
    </source>
</evidence>
<evidence type="ECO:0000256" key="8">
    <source>
        <dbReference type="ARBA" id="ARBA00023136"/>
    </source>
</evidence>
<dbReference type="InterPro" id="IPR035919">
    <property type="entry name" value="EAL_sf"/>
</dbReference>
<dbReference type="InterPro" id="IPR024744">
    <property type="entry name" value="CSS-motif_dom"/>
</dbReference>
<dbReference type="InterPro" id="IPR001633">
    <property type="entry name" value="EAL_dom"/>
</dbReference>
<comment type="catalytic activity">
    <reaction evidence="9">
        <text>3',3'-c-di-GMP + H2O = 5'-phosphoguanylyl(3'-&gt;5')guanosine + H(+)</text>
        <dbReference type="Rhea" id="RHEA:24902"/>
        <dbReference type="ChEBI" id="CHEBI:15377"/>
        <dbReference type="ChEBI" id="CHEBI:15378"/>
        <dbReference type="ChEBI" id="CHEBI:58754"/>
        <dbReference type="ChEBI" id="CHEBI:58805"/>
        <dbReference type="EC" id="3.1.4.52"/>
    </reaction>
</comment>
<dbReference type="GO" id="GO:0071111">
    <property type="term" value="F:cyclic-guanylate-specific phosphodiesterase activity"/>
    <property type="evidence" value="ECO:0007669"/>
    <property type="project" value="UniProtKB-EC"/>
</dbReference>
<dbReference type="Proteomes" id="UP001225042">
    <property type="component" value="Unassembled WGS sequence"/>
</dbReference>
<dbReference type="EC" id="3.1.4.52" evidence="2"/>
<gene>
    <name evidence="12" type="ORF">RBJ67_17070</name>
</gene>
<dbReference type="GO" id="GO:0005886">
    <property type="term" value="C:plasma membrane"/>
    <property type="evidence" value="ECO:0007669"/>
    <property type="project" value="UniProtKB-SubCell"/>
</dbReference>
<feature type="transmembrane region" description="Helical" evidence="10">
    <location>
        <begin position="219"/>
        <end position="237"/>
    </location>
</feature>